<evidence type="ECO:0000313" key="3">
    <source>
        <dbReference type="Proteomes" id="UP000008810"/>
    </source>
</evidence>
<dbReference type="EMBL" id="CM000881">
    <property type="protein sequence ID" value="PNT70395.1"/>
    <property type="molecule type" value="Genomic_DNA"/>
</dbReference>
<gene>
    <name evidence="1" type="ORF">BRADI_2g11288v3</name>
</gene>
<dbReference type="Gramene" id="PNT70395">
    <property type="protein sequence ID" value="PNT70395"/>
    <property type="gene ID" value="BRADI_2g11288v3"/>
</dbReference>
<protein>
    <submittedName>
        <fullName evidence="1 2">Uncharacterized protein</fullName>
    </submittedName>
</protein>
<sequence length="145" mass="16397">MNKVLVFHGDGIVRDGPSGLDVWGLDVWQCQHKLLTIEDIVNTSFLDITNCIKAEFGSEMASKKLIVEALLVPRVQEGSLPRWGLRQVKGESNWRTYMRLASTPDAAIYGRPMVYVQFDDDDEAGSWSYSMSYFVQAGYSWSIHS</sequence>
<keyword evidence="3" id="KW-1185">Reference proteome</keyword>
<dbReference type="Proteomes" id="UP000008810">
    <property type="component" value="Chromosome 2"/>
</dbReference>
<reference evidence="1 2" key="1">
    <citation type="journal article" date="2010" name="Nature">
        <title>Genome sequencing and analysis of the model grass Brachypodium distachyon.</title>
        <authorList>
            <consortium name="International Brachypodium Initiative"/>
        </authorList>
    </citation>
    <scope>NUCLEOTIDE SEQUENCE [LARGE SCALE GENOMIC DNA]</scope>
    <source>
        <strain evidence="1 2">Bd21</strain>
    </source>
</reference>
<dbReference type="AlphaFoldDB" id="A0A2K2D7Y9"/>
<name>A0A2K2D7Y9_BRADI</name>
<organism evidence="1">
    <name type="scientific">Brachypodium distachyon</name>
    <name type="common">Purple false brome</name>
    <name type="synonym">Trachynia distachya</name>
    <dbReference type="NCBI Taxonomy" id="15368"/>
    <lineage>
        <taxon>Eukaryota</taxon>
        <taxon>Viridiplantae</taxon>
        <taxon>Streptophyta</taxon>
        <taxon>Embryophyta</taxon>
        <taxon>Tracheophyta</taxon>
        <taxon>Spermatophyta</taxon>
        <taxon>Magnoliopsida</taxon>
        <taxon>Liliopsida</taxon>
        <taxon>Poales</taxon>
        <taxon>Poaceae</taxon>
        <taxon>BOP clade</taxon>
        <taxon>Pooideae</taxon>
        <taxon>Stipodae</taxon>
        <taxon>Brachypodieae</taxon>
        <taxon>Brachypodium</taxon>
    </lineage>
</organism>
<reference evidence="1" key="2">
    <citation type="submission" date="2017-06" db="EMBL/GenBank/DDBJ databases">
        <title>WGS assembly of Brachypodium distachyon.</title>
        <authorList>
            <consortium name="The International Brachypodium Initiative"/>
            <person name="Lucas S."/>
            <person name="Harmon-Smith M."/>
            <person name="Lail K."/>
            <person name="Tice H."/>
            <person name="Grimwood J."/>
            <person name="Bruce D."/>
            <person name="Barry K."/>
            <person name="Shu S."/>
            <person name="Lindquist E."/>
            <person name="Wang M."/>
            <person name="Pitluck S."/>
            <person name="Vogel J.P."/>
            <person name="Garvin D.F."/>
            <person name="Mockler T.C."/>
            <person name="Schmutz J."/>
            <person name="Rokhsar D."/>
            <person name="Bevan M.W."/>
        </authorList>
    </citation>
    <scope>NUCLEOTIDE SEQUENCE</scope>
    <source>
        <strain evidence="1">Bd21</strain>
    </source>
</reference>
<dbReference type="OrthoDB" id="700096at2759"/>
<dbReference type="EnsemblPlants" id="PNT70395">
    <property type="protein sequence ID" value="PNT70395"/>
    <property type="gene ID" value="BRADI_2g11288v3"/>
</dbReference>
<dbReference type="InParanoid" id="A0A2K2D7Y9"/>
<evidence type="ECO:0000313" key="1">
    <source>
        <dbReference type="EMBL" id="PNT70395.1"/>
    </source>
</evidence>
<proteinExistence type="predicted"/>
<accession>A0A2K2D7Y9</accession>
<evidence type="ECO:0000313" key="2">
    <source>
        <dbReference type="EnsemblPlants" id="PNT70395"/>
    </source>
</evidence>
<reference evidence="2" key="3">
    <citation type="submission" date="2018-08" db="UniProtKB">
        <authorList>
            <consortium name="EnsemblPlants"/>
        </authorList>
    </citation>
    <scope>IDENTIFICATION</scope>
    <source>
        <strain evidence="2">cv. Bd21</strain>
    </source>
</reference>